<evidence type="ECO:0000313" key="1">
    <source>
        <dbReference type="EMBL" id="KAK2716865.1"/>
    </source>
</evidence>
<organism evidence="1 2">
    <name type="scientific">Artemia franciscana</name>
    <name type="common">Brine shrimp</name>
    <name type="synonym">Artemia sanfranciscana</name>
    <dbReference type="NCBI Taxonomy" id="6661"/>
    <lineage>
        <taxon>Eukaryota</taxon>
        <taxon>Metazoa</taxon>
        <taxon>Ecdysozoa</taxon>
        <taxon>Arthropoda</taxon>
        <taxon>Crustacea</taxon>
        <taxon>Branchiopoda</taxon>
        <taxon>Anostraca</taxon>
        <taxon>Artemiidae</taxon>
        <taxon>Artemia</taxon>
    </lineage>
</organism>
<dbReference type="InterPro" id="IPR032675">
    <property type="entry name" value="LRR_dom_sf"/>
</dbReference>
<keyword evidence="2" id="KW-1185">Reference proteome</keyword>
<proteinExistence type="predicted"/>
<dbReference type="EMBL" id="JAVRJZ010000011">
    <property type="protein sequence ID" value="KAK2716865.1"/>
    <property type="molecule type" value="Genomic_DNA"/>
</dbReference>
<name>A0AA88LCY6_ARTSF</name>
<dbReference type="Gene3D" id="3.80.10.10">
    <property type="entry name" value="Ribonuclease Inhibitor"/>
    <property type="match status" value="1"/>
</dbReference>
<gene>
    <name evidence="1" type="ORF">QYM36_007121</name>
</gene>
<sequence length="336" mass="38149">MICIKEEIHSEDRVESLLCLSRYGSCQTRFLCEWNEICPSCVSSNGDEVLSLKNLSINVLVKDKSLSPAMMPLSLCNVLMQVALAKDCSTVKNLLKNWPSESFSLLNILSDHKFMCFTPEKRKQFAKKLLDSFMDLILKGEECTLLTLDIRGTVISDEGDNFSLETFLKKLKEIQELESNSFRQIFLDIEISEKLFNELASVLMYNPEINSESNNTLQVHLGHLQLSEGPMRQGQAIESNFRRMISFTTSKLESLYISSENTFLNNAGLRTILNELKMPKYQNLVALNFANNNLDFQSCKMTVDLFAQCIGDLSKLRSMNLSLNRVSGCLEFFCAT</sequence>
<protein>
    <submittedName>
        <fullName evidence="1">Uncharacterized protein</fullName>
    </submittedName>
</protein>
<accession>A0AA88LCY6</accession>
<dbReference type="AlphaFoldDB" id="A0AA88LCY6"/>
<comment type="caution">
    <text evidence="1">The sequence shown here is derived from an EMBL/GenBank/DDBJ whole genome shotgun (WGS) entry which is preliminary data.</text>
</comment>
<dbReference type="Proteomes" id="UP001187531">
    <property type="component" value="Unassembled WGS sequence"/>
</dbReference>
<dbReference type="SUPFAM" id="SSF52047">
    <property type="entry name" value="RNI-like"/>
    <property type="match status" value="1"/>
</dbReference>
<reference evidence="1" key="1">
    <citation type="submission" date="2023-07" db="EMBL/GenBank/DDBJ databases">
        <title>Chromosome-level genome assembly of Artemia franciscana.</title>
        <authorList>
            <person name="Jo E."/>
        </authorList>
    </citation>
    <scope>NUCLEOTIDE SEQUENCE</scope>
    <source>
        <tissue evidence="1">Whole body</tissue>
    </source>
</reference>
<evidence type="ECO:0000313" key="2">
    <source>
        <dbReference type="Proteomes" id="UP001187531"/>
    </source>
</evidence>